<gene>
    <name evidence="7" type="ORF">DWG20_11045</name>
</gene>
<reference evidence="7 8" key="1">
    <citation type="submission" date="2018-07" db="EMBL/GenBank/DDBJ databases">
        <title>Crenobacter cavernae sp. nov., isolated from a karst cave.</title>
        <authorList>
            <person name="Zhu H."/>
        </authorList>
    </citation>
    <scope>NUCLEOTIDE SEQUENCE [LARGE SCALE GENOMIC DNA]</scope>
    <source>
        <strain evidence="7 8">K1W11S-77</strain>
    </source>
</reference>
<dbReference type="Pfam" id="PF00892">
    <property type="entry name" value="EamA"/>
    <property type="match status" value="2"/>
</dbReference>
<feature type="transmembrane region" description="Helical" evidence="5">
    <location>
        <begin position="28"/>
        <end position="46"/>
    </location>
</feature>
<name>A0A345YAC5_9NEIS</name>
<feature type="transmembrane region" description="Helical" evidence="5">
    <location>
        <begin position="136"/>
        <end position="156"/>
    </location>
</feature>
<dbReference type="PANTHER" id="PTHR22911:SF6">
    <property type="entry name" value="SOLUTE CARRIER FAMILY 35 MEMBER G1"/>
    <property type="match status" value="1"/>
</dbReference>
<evidence type="ECO:0000256" key="5">
    <source>
        <dbReference type="SAM" id="Phobius"/>
    </source>
</evidence>
<evidence type="ECO:0000313" key="7">
    <source>
        <dbReference type="EMBL" id="AXK40877.1"/>
    </source>
</evidence>
<dbReference type="EMBL" id="CP031337">
    <property type="protein sequence ID" value="AXK40877.1"/>
    <property type="molecule type" value="Genomic_DNA"/>
</dbReference>
<dbReference type="AlphaFoldDB" id="A0A345YAC5"/>
<evidence type="ECO:0000256" key="3">
    <source>
        <dbReference type="ARBA" id="ARBA00022989"/>
    </source>
</evidence>
<feature type="transmembrane region" description="Helical" evidence="5">
    <location>
        <begin position="251"/>
        <end position="268"/>
    </location>
</feature>
<feature type="transmembrane region" description="Helical" evidence="5">
    <location>
        <begin position="168"/>
        <end position="186"/>
    </location>
</feature>
<dbReference type="InterPro" id="IPR000620">
    <property type="entry name" value="EamA_dom"/>
</dbReference>
<evidence type="ECO:0000256" key="1">
    <source>
        <dbReference type="ARBA" id="ARBA00004141"/>
    </source>
</evidence>
<dbReference type="KEGG" id="ccah:DWG20_11045"/>
<feature type="transmembrane region" description="Helical" evidence="5">
    <location>
        <begin position="192"/>
        <end position="212"/>
    </location>
</feature>
<comment type="subcellular location">
    <subcellularLocation>
        <location evidence="1">Membrane</location>
        <topology evidence="1">Multi-pass membrane protein</topology>
    </subcellularLocation>
</comment>
<feature type="transmembrane region" description="Helical" evidence="5">
    <location>
        <begin position="224"/>
        <end position="245"/>
    </location>
</feature>
<feature type="transmembrane region" description="Helical" evidence="5">
    <location>
        <begin position="58"/>
        <end position="76"/>
    </location>
</feature>
<dbReference type="GO" id="GO:0016020">
    <property type="term" value="C:membrane"/>
    <property type="evidence" value="ECO:0007669"/>
    <property type="project" value="UniProtKB-SubCell"/>
</dbReference>
<feature type="transmembrane region" description="Helical" evidence="5">
    <location>
        <begin position="110"/>
        <end position="130"/>
    </location>
</feature>
<evidence type="ECO:0000256" key="2">
    <source>
        <dbReference type="ARBA" id="ARBA00022692"/>
    </source>
</evidence>
<feature type="domain" description="EamA" evidence="6">
    <location>
        <begin position="1"/>
        <end position="126"/>
    </location>
</feature>
<protein>
    <submittedName>
        <fullName evidence="7">DMT family transporter</fullName>
    </submittedName>
</protein>
<accession>A0A345YAC5</accession>
<sequence>MIVAAFCFAAMGVFVKLGKPFFSPAELLFYRTLIGFTSVSVVVFARRRPVFSANWGAHLKRSFTGYAAIVCLFYAITELPLATAVTLNYTSTLFFALICVLWLREKLTGRVSIALLIGFAGIVALLRPTFDSQTGFAALVGLMSGFFAGASIFQVRELGQMGEPEWRTVWWFTGVSTLLSLVWLVFHRFSPISSANLWILVGLGISATAGQLAMTRAYKEGRKFLAASFGYLTVVFSALMGWGLWGDAVSAEGLMAMSAIVLSGLIAARRG</sequence>
<dbReference type="OrthoDB" id="8524934at2"/>
<feature type="domain" description="EamA" evidence="6">
    <location>
        <begin position="136"/>
        <end position="263"/>
    </location>
</feature>
<proteinExistence type="predicted"/>
<keyword evidence="4 5" id="KW-0472">Membrane</keyword>
<feature type="transmembrane region" description="Helical" evidence="5">
    <location>
        <begin position="82"/>
        <end position="103"/>
    </location>
</feature>
<evidence type="ECO:0000313" key="8">
    <source>
        <dbReference type="Proteomes" id="UP000254537"/>
    </source>
</evidence>
<dbReference type="Proteomes" id="UP000254537">
    <property type="component" value="Chromosome"/>
</dbReference>
<keyword evidence="2 5" id="KW-0812">Transmembrane</keyword>
<dbReference type="SUPFAM" id="SSF103481">
    <property type="entry name" value="Multidrug resistance efflux transporter EmrE"/>
    <property type="match status" value="2"/>
</dbReference>
<keyword evidence="3 5" id="KW-1133">Transmembrane helix</keyword>
<dbReference type="PANTHER" id="PTHR22911">
    <property type="entry name" value="ACYL-MALONYL CONDENSING ENZYME-RELATED"/>
    <property type="match status" value="1"/>
</dbReference>
<evidence type="ECO:0000259" key="6">
    <source>
        <dbReference type="Pfam" id="PF00892"/>
    </source>
</evidence>
<dbReference type="InterPro" id="IPR037185">
    <property type="entry name" value="EmrE-like"/>
</dbReference>
<evidence type="ECO:0000256" key="4">
    <source>
        <dbReference type="ARBA" id="ARBA00023136"/>
    </source>
</evidence>
<organism evidence="7 8">
    <name type="scientific">Crenobacter cavernae</name>
    <dbReference type="NCBI Taxonomy" id="2290923"/>
    <lineage>
        <taxon>Bacteria</taxon>
        <taxon>Pseudomonadati</taxon>
        <taxon>Pseudomonadota</taxon>
        <taxon>Betaproteobacteria</taxon>
        <taxon>Neisseriales</taxon>
        <taxon>Neisseriaceae</taxon>
        <taxon>Crenobacter</taxon>
    </lineage>
</organism>